<dbReference type="Proteomes" id="UP000762676">
    <property type="component" value="Unassembled WGS sequence"/>
</dbReference>
<protein>
    <recommendedName>
        <fullName evidence="3">Par3/HAL N-terminal domain-containing protein</fullName>
    </recommendedName>
</protein>
<reference evidence="1 2" key="1">
    <citation type="journal article" date="2021" name="Elife">
        <title>Chloroplast acquisition without the gene transfer in kleptoplastic sea slugs, Plakobranchus ocellatus.</title>
        <authorList>
            <person name="Maeda T."/>
            <person name="Takahashi S."/>
            <person name="Yoshida T."/>
            <person name="Shimamura S."/>
            <person name="Takaki Y."/>
            <person name="Nagai Y."/>
            <person name="Toyoda A."/>
            <person name="Suzuki Y."/>
            <person name="Arimoto A."/>
            <person name="Ishii H."/>
            <person name="Satoh N."/>
            <person name="Nishiyama T."/>
            <person name="Hasebe M."/>
            <person name="Maruyama T."/>
            <person name="Minagawa J."/>
            <person name="Obokata J."/>
            <person name="Shigenobu S."/>
        </authorList>
    </citation>
    <scope>NUCLEOTIDE SEQUENCE [LARGE SCALE GENOMIC DNA]</scope>
</reference>
<accession>A0AAV4JGT6</accession>
<dbReference type="PANTHER" id="PTHR46670">
    <property type="entry name" value="ENDO/EXONUCLEASE/PHOSPHATASE DOMAIN-CONTAINING PROTEIN"/>
    <property type="match status" value="1"/>
</dbReference>
<evidence type="ECO:0000313" key="2">
    <source>
        <dbReference type="Proteomes" id="UP000762676"/>
    </source>
</evidence>
<gene>
    <name evidence="1" type="ORF">ElyMa_005097500</name>
</gene>
<sequence>MAVTRTAAVLIERKVTTFDLKKGDDLQILCGEGIRLLGHNIEQLVQGPAHQQGHNLDLVLQRNELQLPLDTQVEDKCISDHYVITVKTSIGKCSVKKTVTIKRDIKHINLENFKEDISKCLSSHSLSSIDNLNECLEGVLNEHTLMEEQTISTRPIPRWMSLKVKEAKKEKTKAEIQWENLD</sequence>
<proteinExistence type="predicted"/>
<keyword evidence="2" id="KW-1185">Reference proteome</keyword>
<dbReference type="PANTHER" id="PTHR46670:SF3">
    <property type="entry name" value="ENDONUCLEASE_EXONUCLEASE_PHOSPHATASE DOMAIN-CONTAINING PROTEIN"/>
    <property type="match status" value="1"/>
</dbReference>
<dbReference type="AlphaFoldDB" id="A0AAV4JGT6"/>
<dbReference type="EMBL" id="BMAT01010188">
    <property type="protein sequence ID" value="GFS21993.1"/>
    <property type="molecule type" value="Genomic_DNA"/>
</dbReference>
<evidence type="ECO:0008006" key="3">
    <source>
        <dbReference type="Google" id="ProtNLM"/>
    </source>
</evidence>
<comment type="caution">
    <text evidence="1">The sequence shown here is derived from an EMBL/GenBank/DDBJ whole genome shotgun (WGS) entry which is preliminary data.</text>
</comment>
<name>A0AAV4JGT6_9GAST</name>
<organism evidence="1 2">
    <name type="scientific">Elysia marginata</name>
    <dbReference type="NCBI Taxonomy" id="1093978"/>
    <lineage>
        <taxon>Eukaryota</taxon>
        <taxon>Metazoa</taxon>
        <taxon>Spiralia</taxon>
        <taxon>Lophotrochozoa</taxon>
        <taxon>Mollusca</taxon>
        <taxon>Gastropoda</taxon>
        <taxon>Heterobranchia</taxon>
        <taxon>Euthyneura</taxon>
        <taxon>Panpulmonata</taxon>
        <taxon>Sacoglossa</taxon>
        <taxon>Placobranchoidea</taxon>
        <taxon>Plakobranchidae</taxon>
        <taxon>Elysia</taxon>
    </lineage>
</organism>
<evidence type="ECO:0000313" key="1">
    <source>
        <dbReference type="EMBL" id="GFS21993.1"/>
    </source>
</evidence>